<proteinExistence type="predicted"/>
<dbReference type="InterPro" id="IPR046616">
    <property type="entry name" value="DUF6729"/>
</dbReference>
<feature type="region of interest" description="Disordered" evidence="1">
    <location>
        <begin position="142"/>
        <end position="161"/>
    </location>
</feature>
<dbReference type="OrthoDB" id="3267843at2759"/>
<feature type="region of interest" description="Disordered" evidence="1">
    <location>
        <begin position="1"/>
        <end position="55"/>
    </location>
</feature>
<name>A0A6A4I8D1_9AGAR</name>
<dbReference type="Pfam" id="PF01612">
    <property type="entry name" value="DNA_pol_A_exo1"/>
    <property type="match status" value="1"/>
</dbReference>
<protein>
    <recommendedName>
        <fullName evidence="2">3'-5' exonuclease domain-containing protein</fullName>
    </recommendedName>
</protein>
<dbReference type="GO" id="GO:0003676">
    <property type="term" value="F:nucleic acid binding"/>
    <property type="evidence" value="ECO:0007669"/>
    <property type="project" value="InterPro"/>
</dbReference>
<dbReference type="PANTHER" id="PTHR47765">
    <property type="entry name" value="3'-5' EXONUCLEASE DOMAIN-CONTAINING PROTEIN"/>
    <property type="match status" value="1"/>
</dbReference>
<evidence type="ECO:0000259" key="2">
    <source>
        <dbReference type="SMART" id="SM00474"/>
    </source>
</evidence>
<gene>
    <name evidence="3" type="ORF">BT96DRAFT_986907</name>
</gene>
<accession>A0A6A4I8D1</accession>
<dbReference type="SUPFAM" id="SSF53098">
    <property type="entry name" value="Ribonuclease H-like"/>
    <property type="match status" value="1"/>
</dbReference>
<dbReference type="GO" id="GO:0008408">
    <property type="term" value="F:3'-5' exonuclease activity"/>
    <property type="evidence" value="ECO:0007669"/>
    <property type="project" value="InterPro"/>
</dbReference>
<feature type="compositionally biased region" description="Polar residues" evidence="1">
    <location>
        <begin position="43"/>
        <end position="53"/>
    </location>
</feature>
<dbReference type="Pfam" id="PF20499">
    <property type="entry name" value="DUF6729"/>
    <property type="match status" value="1"/>
</dbReference>
<feature type="compositionally biased region" description="Basic and acidic residues" evidence="1">
    <location>
        <begin position="841"/>
        <end position="851"/>
    </location>
</feature>
<dbReference type="PANTHER" id="PTHR47765:SF2">
    <property type="entry name" value="EXONUCLEASE MUT-7 HOMOLOG"/>
    <property type="match status" value="1"/>
</dbReference>
<evidence type="ECO:0000313" key="3">
    <source>
        <dbReference type="EMBL" id="KAE9406959.1"/>
    </source>
</evidence>
<feature type="domain" description="3'-5' exonuclease" evidence="2">
    <location>
        <begin position="556"/>
        <end position="736"/>
    </location>
</feature>
<feature type="compositionally biased region" description="Acidic residues" evidence="1">
    <location>
        <begin position="142"/>
        <end position="156"/>
    </location>
</feature>
<evidence type="ECO:0000313" key="4">
    <source>
        <dbReference type="Proteomes" id="UP000799118"/>
    </source>
</evidence>
<dbReference type="Proteomes" id="UP000799118">
    <property type="component" value="Unassembled WGS sequence"/>
</dbReference>
<feature type="region of interest" description="Disordered" evidence="1">
    <location>
        <begin position="837"/>
        <end position="903"/>
    </location>
</feature>
<sequence>MSGGRPIGSKNAPDHNAGGLRKNAGRPVGSGSSSRRNSRNRLNESFVTGTNLPGNAVGNQAHLFPIFNIQAQRQNQTPVAPASAITQNAMVIDDDAQNEMQIDADMGSQSRSLESLQQQFPFAFLDNPDAIDESLTLEDEITDPEQDAPKPDEEDNSQTSGLIDTYLKSVKDQVDKELESGRGPECYRHGLFFIYAKAPYFSLKEAKKKPQELSPHSLCYPDIFLWLPDEAGEKESIKCPNSSCAGYKTKPMSVKGWNDNPVARRIIGLTRNYYILTRRLFCRTCKKSLNCLDPKIMEQLSPELVAEFPAFLTHRSGIDKNLLALIRAGMAHWINANVWNMLLRELHVREHDLRELQYLRLVAFENQKQDKENLPRNLYQPFPAFNDKQGYNGFYPSRWYLNSIYTSFVEHIRPILDQSMSALTSRIIKWDHSFKVPKFLMKLSGEPMFRGLFTVVNEFEQIRYQAFTPTKAHAHCREGLEGIVKSLREHGLEEPILGFTDNPGADIGMFTECFPSLKSGVVTVQHDEFGDLPRLYLPADVSPIVCSTELDIQGACHAIQSLLSPDDISEKIHIGFDMEWEFTTGQPGASGPQKTALIQLATSTTVYLLKVYTLRKLPGALITILKSTHIVKIGRNIGADLAKLSRDFPDFQLNKHGNKIVGVIELGRLAAQKNVVPKANASLASIVAATLQQNLSKESRLSDWSAQNLSDEQIQYAALDAYVALQIWGVLKDFQTTGAPLTNRTMIGQEVSLYVRKQEVAQGDIVEQPQQYEIAPSVKLNISTTKTRALIKVTKVLAPNCILTHHKQTIEVVQNGRNDFEAVVSISSLRIRNTNIPAVESHSEPERHLDPELVSNVPAPPQGISSSDSDADEELEVPEEDQEEGENEILTPDENIYIQGGESGPPPTRIVGDIFHVMDKVLRTLSRRHSLRIAFARAFSDTLLIPDAVDKQNVVKVLEEQGRTWKETVARSSEWVWKRCRCYVPEKELLHRNLKELFNAWGHAKCTKTGQWLFDNESWKKAQAVLHDTEMGWLSDPRDIPLYSVIGIHKNGLMLYHCIRGTNSVEGAVHNPIHQIFGSLNASPELADALMADYRHRHNVDAGAKHKHNKLYDGHYDPWIEHEIQKLSEDIHWEKKIITSRVLNNTSPLDFCQTEERFGIAKIPPMIRLKSSFQEYQALLVESEFDNEAPYELKLYLSRLSGKRPDTYTYLAKAQNTRFCVTPVHTQAEEALFHENVKPNARFSGSPNFDQMSAWWSTQADGKTIFYKMEEHLQAYHVTSANPVFCILILTAIHKIPALPEPQRWPEPASACQCCQKYKLV</sequence>
<dbReference type="Gene3D" id="3.30.420.10">
    <property type="entry name" value="Ribonuclease H-like superfamily/Ribonuclease H"/>
    <property type="match status" value="1"/>
</dbReference>
<dbReference type="CDD" id="cd06141">
    <property type="entry name" value="WRN_exo"/>
    <property type="match status" value="1"/>
</dbReference>
<organism evidence="3 4">
    <name type="scientific">Gymnopus androsaceus JB14</name>
    <dbReference type="NCBI Taxonomy" id="1447944"/>
    <lineage>
        <taxon>Eukaryota</taxon>
        <taxon>Fungi</taxon>
        <taxon>Dikarya</taxon>
        <taxon>Basidiomycota</taxon>
        <taxon>Agaricomycotina</taxon>
        <taxon>Agaricomycetes</taxon>
        <taxon>Agaricomycetidae</taxon>
        <taxon>Agaricales</taxon>
        <taxon>Marasmiineae</taxon>
        <taxon>Omphalotaceae</taxon>
        <taxon>Gymnopus</taxon>
    </lineage>
</organism>
<dbReference type="InterPro" id="IPR012337">
    <property type="entry name" value="RNaseH-like_sf"/>
</dbReference>
<dbReference type="InterPro" id="IPR002562">
    <property type="entry name" value="3'-5'_exonuclease_dom"/>
</dbReference>
<evidence type="ECO:0000256" key="1">
    <source>
        <dbReference type="SAM" id="MobiDB-lite"/>
    </source>
</evidence>
<dbReference type="SMART" id="SM00474">
    <property type="entry name" value="35EXOc"/>
    <property type="match status" value="1"/>
</dbReference>
<feature type="compositionally biased region" description="Acidic residues" evidence="1">
    <location>
        <begin position="869"/>
        <end position="887"/>
    </location>
</feature>
<dbReference type="InterPro" id="IPR036397">
    <property type="entry name" value="RNaseH_sf"/>
</dbReference>
<dbReference type="EMBL" id="ML769398">
    <property type="protein sequence ID" value="KAE9406959.1"/>
    <property type="molecule type" value="Genomic_DNA"/>
</dbReference>
<keyword evidence="4" id="KW-1185">Reference proteome</keyword>
<reference evidence="3" key="1">
    <citation type="journal article" date="2019" name="Environ. Microbiol.">
        <title>Fungal ecological strategies reflected in gene transcription - a case study of two litter decomposers.</title>
        <authorList>
            <person name="Barbi F."/>
            <person name="Kohler A."/>
            <person name="Barry K."/>
            <person name="Baskaran P."/>
            <person name="Daum C."/>
            <person name="Fauchery L."/>
            <person name="Ihrmark K."/>
            <person name="Kuo A."/>
            <person name="LaButti K."/>
            <person name="Lipzen A."/>
            <person name="Morin E."/>
            <person name="Grigoriev I.V."/>
            <person name="Henrissat B."/>
            <person name="Lindahl B."/>
            <person name="Martin F."/>
        </authorList>
    </citation>
    <scope>NUCLEOTIDE SEQUENCE</scope>
    <source>
        <strain evidence="3">JB14</strain>
    </source>
</reference>
<dbReference type="InterPro" id="IPR052408">
    <property type="entry name" value="Exonuclease_MUT-7-like"/>
</dbReference>
<dbReference type="GO" id="GO:0006139">
    <property type="term" value="P:nucleobase-containing compound metabolic process"/>
    <property type="evidence" value="ECO:0007669"/>
    <property type="project" value="InterPro"/>
</dbReference>